<organism evidence="1 2">
    <name type="scientific">Salinicola lusitanus</name>
    <dbReference type="NCBI Taxonomy" id="1949085"/>
    <lineage>
        <taxon>Bacteria</taxon>
        <taxon>Pseudomonadati</taxon>
        <taxon>Pseudomonadota</taxon>
        <taxon>Gammaproteobacteria</taxon>
        <taxon>Oceanospirillales</taxon>
        <taxon>Halomonadaceae</taxon>
        <taxon>Salinicola</taxon>
    </lineage>
</organism>
<dbReference type="InterPro" id="IPR021508">
    <property type="entry name" value="Gp17-like"/>
</dbReference>
<gene>
    <name evidence="1" type="ORF">AAGT95_16690</name>
</gene>
<keyword evidence="2" id="KW-1185">Reference proteome</keyword>
<accession>A0ABZ3CQM8</accession>
<dbReference type="Pfam" id="PF11367">
    <property type="entry name" value="Tail_completion_gp17"/>
    <property type="match status" value="1"/>
</dbReference>
<sequence length="123" mass="13529">MRTVPMYAACLADAGVRAVFGDDPRVYPFGKAAAGVASPYATWQIITGAPESYLAERPDIDSATIQIDVYADIDDQLLAGVVALRDMLESQPGVNIARWGDEDTKPETGARHRSFDVDWWVRR</sequence>
<evidence type="ECO:0000313" key="2">
    <source>
        <dbReference type="Proteomes" id="UP001453229"/>
    </source>
</evidence>
<dbReference type="Proteomes" id="UP001453229">
    <property type="component" value="Chromosome"/>
</dbReference>
<name>A0ABZ3CQM8_9GAMM</name>
<evidence type="ECO:0000313" key="1">
    <source>
        <dbReference type="EMBL" id="XAD53464.1"/>
    </source>
</evidence>
<dbReference type="RefSeq" id="WP_342594524.1">
    <property type="nucleotide sequence ID" value="NZ_CP151919.1"/>
</dbReference>
<dbReference type="EMBL" id="CP151919">
    <property type="protein sequence ID" value="XAD53464.1"/>
    <property type="molecule type" value="Genomic_DNA"/>
</dbReference>
<protein>
    <submittedName>
        <fullName evidence="1">DUF3168 domain-containing protein</fullName>
    </submittedName>
</protein>
<proteinExistence type="predicted"/>
<reference evidence="1 2" key="1">
    <citation type="submission" date="2024-04" db="EMBL/GenBank/DDBJ databases">
        <title>Salinicola lusitanus LLJ914,a marine bacterium isolated from the Okinawa Trough.</title>
        <authorList>
            <person name="Li J."/>
        </authorList>
    </citation>
    <scope>NUCLEOTIDE SEQUENCE [LARGE SCALE GENOMIC DNA]</scope>
    <source>
        <strain evidence="1 2">LLJ914</strain>
    </source>
</reference>